<proteinExistence type="predicted"/>
<name>D8UDA0_VOLCA</name>
<dbReference type="AlphaFoldDB" id="D8UDA0"/>
<evidence type="ECO:0000256" key="2">
    <source>
        <dbReference type="SAM" id="Phobius"/>
    </source>
</evidence>
<evidence type="ECO:0000256" key="1">
    <source>
        <dbReference type="SAM" id="MobiDB-lite"/>
    </source>
</evidence>
<gene>
    <name evidence="3" type="ORF">VOLCADRAFT_97652</name>
</gene>
<evidence type="ECO:0000313" key="3">
    <source>
        <dbReference type="EMBL" id="EFJ42272.1"/>
    </source>
</evidence>
<feature type="compositionally biased region" description="Basic residues" evidence="1">
    <location>
        <begin position="245"/>
        <end position="262"/>
    </location>
</feature>
<dbReference type="InParanoid" id="D8UDA0"/>
<dbReference type="GeneID" id="9619961"/>
<keyword evidence="2" id="KW-1133">Transmembrane helix</keyword>
<keyword evidence="4" id="KW-1185">Reference proteome</keyword>
<dbReference type="KEGG" id="vcn:VOLCADRAFT_97652"/>
<feature type="region of interest" description="Disordered" evidence="1">
    <location>
        <begin position="161"/>
        <end position="263"/>
    </location>
</feature>
<reference evidence="3 4" key="1">
    <citation type="journal article" date="2010" name="Science">
        <title>Genomic analysis of organismal complexity in the multicellular green alga Volvox carteri.</title>
        <authorList>
            <person name="Prochnik S.E."/>
            <person name="Umen J."/>
            <person name="Nedelcu A.M."/>
            <person name="Hallmann A."/>
            <person name="Miller S.M."/>
            <person name="Nishii I."/>
            <person name="Ferris P."/>
            <person name="Kuo A."/>
            <person name="Mitros T."/>
            <person name="Fritz-Laylin L.K."/>
            <person name="Hellsten U."/>
            <person name="Chapman J."/>
            <person name="Simakov O."/>
            <person name="Rensing S.A."/>
            <person name="Terry A."/>
            <person name="Pangilinan J."/>
            <person name="Kapitonov V."/>
            <person name="Jurka J."/>
            <person name="Salamov A."/>
            <person name="Shapiro H."/>
            <person name="Schmutz J."/>
            <person name="Grimwood J."/>
            <person name="Lindquist E."/>
            <person name="Lucas S."/>
            <person name="Grigoriev I.V."/>
            <person name="Schmitt R."/>
            <person name="Kirk D."/>
            <person name="Rokhsar D.S."/>
        </authorList>
    </citation>
    <scope>NUCLEOTIDE SEQUENCE [LARGE SCALE GENOMIC DNA]</scope>
    <source>
        <strain evidence="4">f. Nagariensis / Eve</strain>
    </source>
</reference>
<accession>D8UDA0</accession>
<feature type="compositionally biased region" description="Low complexity" evidence="1">
    <location>
        <begin position="161"/>
        <end position="173"/>
    </location>
</feature>
<protein>
    <submittedName>
        <fullName evidence="3">Uncharacterized protein</fullName>
    </submittedName>
</protein>
<dbReference type="EMBL" id="GL378384">
    <property type="protein sequence ID" value="EFJ42272.1"/>
    <property type="molecule type" value="Genomic_DNA"/>
</dbReference>
<keyword evidence="2" id="KW-0812">Transmembrane</keyword>
<keyword evidence="2" id="KW-0472">Membrane</keyword>
<organism evidence="4">
    <name type="scientific">Volvox carteri f. nagariensis</name>
    <dbReference type="NCBI Taxonomy" id="3068"/>
    <lineage>
        <taxon>Eukaryota</taxon>
        <taxon>Viridiplantae</taxon>
        <taxon>Chlorophyta</taxon>
        <taxon>core chlorophytes</taxon>
        <taxon>Chlorophyceae</taxon>
        <taxon>CS clade</taxon>
        <taxon>Chlamydomonadales</taxon>
        <taxon>Volvocaceae</taxon>
        <taxon>Volvox</taxon>
    </lineage>
</organism>
<evidence type="ECO:0000313" key="4">
    <source>
        <dbReference type="Proteomes" id="UP000001058"/>
    </source>
</evidence>
<dbReference type="OrthoDB" id="66144at2759"/>
<feature type="transmembrane region" description="Helical" evidence="2">
    <location>
        <begin position="135"/>
        <end position="156"/>
    </location>
</feature>
<dbReference type="RefSeq" id="XP_002956670.1">
    <property type="nucleotide sequence ID" value="XM_002956624.1"/>
</dbReference>
<sequence length="344" mass="36844">MTASLECARVSACLHAWCVRLMGARPSVRLPAPVPIARRSRRQQRRWQWLRLPQISLLLFGAAGGPEVLGFAGRCGGVAVDRTEQHSMMWESATNLWKIMAEGGPWRARRLAQGGEAMADLESASLTRWRNRYSATAAAAMAVAAAAAVVTLWGAAIPPAAAGAPLRPRCPGRCHAEGHRTRRNAQTDHLPASQQQKEQQHPPTPAPQQQQQQLGPPCRQQHPAAAAAAAGHLLQRRTFATPRHATPRHATPRRATPRHATPRHASLVCMHPAAIGPGATRSGKSFVHKFYRPARIGALAASVDGSAGGPAGRPAASPRPESLRTAKSITTGSPKWGAYRYGLA</sequence>
<dbReference type="STRING" id="3068.D8UDA0"/>
<dbReference type="Proteomes" id="UP000001058">
    <property type="component" value="Unassembled WGS sequence"/>
</dbReference>
<feature type="compositionally biased region" description="Low complexity" evidence="1">
    <location>
        <begin position="207"/>
        <end position="230"/>
    </location>
</feature>
<feature type="region of interest" description="Disordered" evidence="1">
    <location>
        <begin position="304"/>
        <end position="329"/>
    </location>
</feature>